<keyword evidence="11" id="KW-1185">Reference proteome</keyword>
<dbReference type="InterPro" id="IPR041147">
    <property type="entry name" value="GH38_C"/>
</dbReference>
<dbReference type="PANTHER" id="PTHR46017:SF1">
    <property type="entry name" value="ALPHA-MANNOSIDASE 2C1"/>
    <property type="match status" value="1"/>
</dbReference>
<dbReference type="FunFam" id="3.20.110.10:FF:000002">
    <property type="entry name" value="alpha-mannosidase 2C1 isoform X1"/>
    <property type="match status" value="1"/>
</dbReference>
<dbReference type="STRING" id="1890683.A0A427YN78"/>
<comment type="similarity">
    <text evidence="2">Belongs to the glycosyl hydrolase 38 family.</text>
</comment>
<dbReference type="Gene3D" id="1.20.1270.50">
    <property type="entry name" value="Glycoside hydrolase family 38, central domain"/>
    <property type="match status" value="1"/>
</dbReference>
<keyword evidence="6" id="KW-0326">Glycosidase</keyword>
<dbReference type="GO" id="GO:0046872">
    <property type="term" value="F:metal ion binding"/>
    <property type="evidence" value="ECO:0007669"/>
    <property type="project" value="UniProtKB-KW"/>
</dbReference>
<evidence type="ECO:0000256" key="8">
    <source>
        <dbReference type="ARBA" id="ARBA00071615"/>
    </source>
</evidence>
<dbReference type="GO" id="GO:0000329">
    <property type="term" value="C:fungal-type vacuole membrane"/>
    <property type="evidence" value="ECO:0007669"/>
    <property type="project" value="TreeGrafter"/>
</dbReference>
<dbReference type="InterPro" id="IPR000602">
    <property type="entry name" value="Glyco_hydro_38_N"/>
</dbReference>
<dbReference type="InterPro" id="IPR028995">
    <property type="entry name" value="Glyco_hydro_57/38_cen_sf"/>
</dbReference>
<dbReference type="GO" id="GO:0004559">
    <property type="term" value="F:alpha-mannosidase activity"/>
    <property type="evidence" value="ECO:0007669"/>
    <property type="project" value="UniProtKB-EC"/>
</dbReference>
<proteinExistence type="inferred from homology"/>
<dbReference type="InterPro" id="IPR015341">
    <property type="entry name" value="Glyco_hydro_38_cen"/>
</dbReference>
<evidence type="ECO:0000256" key="6">
    <source>
        <dbReference type="ARBA" id="ARBA00023295"/>
    </source>
</evidence>
<feature type="domain" description="Glycoside hydrolase family 38 central" evidence="9">
    <location>
        <begin position="536"/>
        <end position="609"/>
    </location>
</feature>
<dbReference type="Gene3D" id="2.70.98.30">
    <property type="entry name" value="Golgi alpha-mannosidase II, domain 4"/>
    <property type="match status" value="1"/>
</dbReference>
<dbReference type="GO" id="GO:0009313">
    <property type="term" value="P:oligosaccharide catabolic process"/>
    <property type="evidence" value="ECO:0007669"/>
    <property type="project" value="TreeGrafter"/>
</dbReference>
<dbReference type="InterPro" id="IPR027291">
    <property type="entry name" value="Glyco_hydro_38_N_sf"/>
</dbReference>
<reference evidence="10 11" key="1">
    <citation type="submission" date="2018-11" db="EMBL/GenBank/DDBJ databases">
        <title>Genome sequence of Saitozyma podzolica DSM 27192.</title>
        <authorList>
            <person name="Aliyu H."/>
            <person name="Gorte O."/>
            <person name="Ochsenreither K."/>
        </authorList>
    </citation>
    <scope>NUCLEOTIDE SEQUENCE [LARGE SCALE GENOMIC DNA]</scope>
    <source>
        <strain evidence="10 11">DSM 27192</strain>
    </source>
</reference>
<dbReference type="AlphaFoldDB" id="A0A427YN78"/>
<evidence type="ECO:0000313" key="11">
    <source>
        <dbReference type="Proteomes" id="UP000279259"/>
    </source>
</evidence>
<dbReference type="Pfam" id="PF07748">
    <property type="entry name" value="Glyco_hydro_38C"/>
    <property type="match status" value="1"/>
</dbReference>
<dbReference type="PANTHER" id="PTHR46017">
    <property type="entry name" value="ALPHA-MANNOSIDASE 2C1"/>
    <property type="match status" value="1"/>
</dbReference>
<evidence type="ECO:0000313" key="10">
    <source>
        <dbReference type="EMBL" id="RSH92533.1"/>
    </source>
</evidence>
<dbReference type="SUPFAM" id="SSF88713">
    <property type="entry name" value="Glycoside hydrolase/deacetylase"/>
    <property type="match status" value="1"/>
</dbReference>
<dbReference type="InterPro" id="IPR011682">
    <property type="entry name" value="Glyco_hydro_38_C"/>
</dbReference>
<comment type="catalytic activity">
    <reaction evidence="1">
        <text>Hydrolysis of terminal, non-reducing alpha-D-mannose residues in alpha-D-mannosides.</text>
        <dbReference type="EC" id="3.2.1.24"/>
    </reaction>
</comment>
<dbReference type="GO" id="GO:0006013">
    <property type="term" value="P:mannose metabolic process"/>
    <property type="evidence" value="ECO:0007669"/>
    <property type="project" value="InterPro"/>
</dbReference>
<name>A0A427YN78_9TREE</name>
<evidence type="ECO:0000256" key="7">
    <source>
        <dbReference type="ARBA" id="ARBA00054985"/>
    </source>
</evidence>
<evidence type="ECO:0000256" key="5">
    <source>
        <dbReference type="ARBA" id="ARBA00022801"/>
    </source>
</evidence>
<accession>A0A427YN78</accession>
<organism evidence="10 11">
    <name type="scientific">Saitozyma podzolica</name>
    <dbReference type="NCBI Taxonomy" id="1890683"/>
    <lineage>
        <taxon>Eukaryota</taxon>
        <taxon>Fungi</taxon>
        <taxon>Dikarya</taxon>
        <taxon>Basidiomycota</taxon>
        <taxon>Agaricomycotina</taxon>
        <taxon>Tremellomycetes</taxon>
        <taxon>Tremellales</taxon>
        <taxon>Trimorphomycetaceae</taxon>
        <taxon>Saitozyma</taxon>
    </lineage>
</organism>
<dbReference type="InterPro" id="IPR054723">
    <property type="entry name" value="Ams1-like_N"/>
</dbReference>
<evidence type="ECO:0000259" key="9">
    <source>
        <dbReference type="SMART" id="SM00872"/>
    </source>
</evidence>
<dbReference type="InterPro" id="IPR011013">
    <property type="entry name" value="Gal_mutarotase_sf_dom"/>
</dbReference>
<keyword evidence="4" id="KW-0479">Metal-binding</keyword>
<evidence type="ECO:0000256" key="1">
    <source>
        <dbReference type="ARBA" id="ARBA00000365"/>
    </source>
</evidence>
<evidence type="ECO:0000256" key="4">
    <source>
        <dbReference type="ARBA" id="ARBA00022723"/>
    </source>
</evidence>
<dbReference type="FunFam" id="2.70.98.30:FF:000001">
    <property type="entry name" value="alpha-mannosidase 2C1 isoform X2"/>
    <property type="match status" value="1"/>
</dbReference>
<dbReference type="Pfam" id="PF09261">
    <property type="entry name" value="Alpha-mann_mid"/>
    <property type="match status" value="1"/>
</dbReference>
<dbReference type="EC" id="3.2.1.24" evidence="3"/>
<dbReference type="SUPFAM" id="SSF88688">
    <property type="entry name" value="Families 57/38 glycoside transferase middle domain"/>
    <property type="match status" value="1"/>
</dbReference>
<evidence type="ECO:0000256" key="3">
    <source>
        <dbReference type="ARBA" id="ARBA00012752"/>
    </source>
</evidence>
<dbReference type="Pfam" id="PF17677">
    <property type="entry name" value="Glyco_hydro38C2"/>
    <property type="match status" value="1"/>
</dbReference>
<dbReference type="Pfam" id="PF01074">
    <property type="entry name" value="Glyco_hydro_38N"/>
    <property type="match status" value="1"/>
</dbReference>
<dbReference type="Gene3D" id="3.20.110.10">
    <property type="entry name" value="Glycoside hydrolase 38, N terminal domain"/>
    <property type="match status" value="1"/>
</dbReference>
<dbReference type="FunFam" id="1.20.1270.50:FF:000004">
    <property type="entry name" value="alpha-mannosidase 2C1 isoform X1"/>
    <property type="match status" value="1"/>
</dbReference>
<dbReference type="SMART" id="SM00872">
    <property type="entry name" value="Alpha-mann_mid"/>
    <property type="match status" value="1"/>
</dbReference>
<dbReference type="Proteomes" id="UP000279259">
    <property type="component" value="Unassembled WGS sequence"/>
</dbReference>
<gene>
    <name evidence="10" type="primary">AMS1_8</name>
    <name evidence="10" type="ORF">EHS25_008949</name>
</gene>
<protein>
    <recommendedName>
        <fullName evidence="8">Alpha-mannosidase</fullName>
        <ecNumber evidence="3">3.2.1.24</ecNumber>
    </recommendedName>
</protein>
<dbReference type="GO" id="GO:0030246">
    <property type="term" value="F:carbohydrate binding"/>
    <property type="evidence" value="ECO:0007669"/>
    <property type="project" value="InterPro"/>
</dbReference>
<keyword evidence="5 10" id="KW-0378">Hydrolase</keyword>
<dbReference type="OrthoDB" id="10261055at2759"/>
<dbReference type="Pfam" id="PF22907">
    <property type="entry name" value="Ams1-like_1st"/>
    <property type="match status" value="1"/>
</dbReference>
<dbReference type="InterPro" id="IPR037094">
    <property type="entry name" value="Glyco_hydro_38_cen_sf"/>
</dbReference>
<comment type="function">
    <text evidence="7">Degrades free oligosaccharides in the vacuole.</text>
</comment>
<dbReference type="InterPro" id="IPR011330">
    <property type="entry name" value="Glyco_hydro/deAcase_b/a-brl"/>
</dbReference>
<comment type="caution">
    <text evidence="10">The sequence shown here is derived from an EMBL/GenBank/DDBJ whole genome shotgun (WGS) entry which is preliminary data.</text>
</comment>
<dbReference type="EMBL" id="RSCD01000006">
    <property type="protein sequence ID" value="RSH92533.1"/>
    <property type="molecule type" value="Genomic_DNA"/>
</dbReference>
<sequence length="1056" mass="117397">MASSFADYPRHSFAARPKANAQLVSKRLDNFLDGRYKDQNLSKVLYASRRDDAEHVKLEYWPAPGRTKPMFEEARKHLDGGEGEIIGKGFEFGPSYWAKYPEVQLIFDMSGEALVFDESGVALQGLTGDFHSDRRAEYIIPSTEVKKGRCVRYIECSANHMFGCGTDPLVSADLAVPNLEAWRLKYDFETLRQLSEVLPAQSPLANKARMTANNIMNAFDGTLESVATCRGLAEECLGKDWDNRIAKARGGKGPDPDGQLWSLGHCHIDTAWLWPWSVTQQKVARSWSTQIDLMERYPEHHFVATTAQQYKWLETLYPKVFEKLKQKVKSGQFEVTGGTWVECDSNMPSGEALSRQFLLGQRYFKSRFGFYCDTFVLPDTFGYVAQLPQLARSSGCSSFFTQKLSWNATNLFPYTTFNWVGLDGSEVLTHMTPVVNYNSQCGIDDIRKGYTNHQNLDVTSDSMLLFGNGDGGGGPTPQMLERLRRARAVGEANDASGSELPLIRMGATMSAFFDCVRAKTTNGEVLPDWYGELYLEFHRGASTKRGNRRGEILLKDVELLATLASLSSDYKYPKENLDLLWEDLCRNQFHDTLPGSSINLCVKDSDGKYREIQAAGKGLLNGALDALITRSNESIFLNTLHSIPRREVVASKSSASAQDGFAIAEVSTGIQGAVIKAEHTPAVVEKAGDGFVLCNSTMSIRIAGGRITSIKDLALGRELIRQGRTAGFNIYEDHPENWDAWDVEYYHLEKARQLRFETCEIAAKGPLRASVVCTMTVGQSKATVTISLDALPASVQEGARSLIRFDCEVDWHEDHRFLKFELPTTVWAPEATYDAAFGVVKRPTYRNTTWDSAKFEVCAHKFADLSEYGYGVAILNDCKYGYAVQGSVMRLSLLRSPTAPDETCDRGNQQFAFAIYPHLGTYAESDVQQVAHIFNNPLLETQGSLPSSSPLSAFPFVVESAPNVMLETVKRGEDDFDVLTHKPTGSKSVILRLFEHMGGQASAKVSIRGIKVSKASVVNILEHHVQDLVFKSDGLAISMDVTFTAFEVKTVKVELA</sequence>
<evidence type="ECO:0000256" key="2">
    <source>
        <dbReference type="ARBA" id="ARBA00009792"/>
    </source>
</evidence>
<dbReference type="SUPFAM" id="SSF74650">
    <property type="entry name" value="Galactose mutarotase-like"/>
    <property type="match status" value="1"/>
</dbReference>